<sequence length="371" mass="42197">MKKSKKFNLFLSMGVVTTIVTSPLIALSCAQKVQDKKDGEENKTPTQTQNPSTNEQTQAQNPSASVEEKQQNTTAENNATVSENENQHLQLIRDNLSDLLDQVESAKTRDWKDVRIVIKEDGLYTDDNYNEKNGSNIKGLQIYKFKDGFNSTKISEKERSNSKSYEYLKTPFEYLSEQSKVKLVIQYAYDSKDYKIELVLDNKTAPQSQNETQTESENTETDKPKPAPEQSLDATATKLDELLANGTLVTITLPAQIYEQISENNTKYHLRLDKLEIRSNDKNDKPIKITEYVQYAADADALQEFSKSYAMDHYAIRTTITNSNARKMSILKDENGKVYVEARISFIDNAGNWVEDKTTKTLHKIVINKQS</sequence>
<evidence type="ECO:0000313" key="4">
    <source>
        <dbReference type="Proteomes" id="UP001344817"/>
    </source>
</evidence>
<gene>
    <name evidence="3" type="ORF">V2E24_03030</name>
</gene>
<dbReference type="Proteomes" id="UP001344817">
    <property type="component" value="Unassembled WGS sequence"/>
</dbReference>
<dbReference type="RefSeq" id="WP_330500949.1">
    <property type="nucleotide sequence ID" value="NZ_JAZDWZ010000010.1"/>
</dbReference>
<evidence type="ECO:0000313" key="3">
    <source>
        <dbReference type="EMBL" id="MEE3928536.1"/>
    </source>
</evidence>
<accession>A0ABU7MNH6</accession>
<evidence type="ECO:0000256" key="1">
    <source>
        <dbReference type="SAM" id="MobiDB-lite"/>
    </source>
</evidence>
<feature type="region of interest" description="Disordered" evidence="1">
    <location>
        <begin position="32"/>
        <end position="80"/>
    </location>
</feature>
<keyword evidence="2" id="KW-0732">Signal</keyword>
<feature type="compositionally biased region" description="Low complexity" evidence="1">
    <location>
        <begin position="207"/>
        <end position="216"/>
    </location>
</feature>
<dbReference type="EMBL" id="JAZDWZ010000010">
    <property type="protein sequence ID" value="MEE3928536.1"/>
    <property type="molecule type" value="Genomic_DNA"/>
</dbReference>
<feature type="signal peptide" evidence="2">
    <location>
        <begin position="1"/>
        <end position="26"/>
    </location>
</feature>
<feature type="compositionally biased region" description="Polar residues" evidence="1">
    <location>
        <begin position="44"/>
        <end position="64"/>
    </location>
</feature>
<proteinExistence type="predicted"/>
<feature type="compositionally biased region" description="Polar residues" evidence="1">
    <location>
        <begin position="71"/>
        <end position="80"/>
    </location>
</feature>
<evidence type="ECO:0008006" key="5">
    <source>
        <dbReference type="Google" id="ProtNLM"/>
    </source>
</evidence>
<protein>
    <recommendedName>
        <fullName evidence="5">Lipoprotein</fullName>
    </recommendedName>
</protein>
<feature type="chain" id="PRO_5046201424" description="Lipoprotein" evidence="2">
    <location>
        <begin position="27"/>
        <end position="371"/>
    </location>
</feature>
<feature type="region of interest" description="Disordered" evidence="1">
    <location>
        <begin position="203"/>
        <end position="230"/>
    </location>
</feature>
<keyword evidence="4" id="KW-1185">Reference proteome</keyword>
<name>A0ABU7MNH6_9BACT</name>
<organism evidence="3 4">
    <name type="scientific">Mycoplasmopsis ciconiae</name>
    <dbReference type="NCBI Taxonomy" id="561067"/>
    <lineage>
        <taxon>Bacteria</taxon>
        <taxon>Bacillati</taxon>
        <taxon>Mycoplasmatota</taxon>
        <taxon>Mycoplasmoidales</taxon>
        <taxon>Metamycoplasmataceae</taxon>
        <taxon>Mycoplasmopsis</taxon>
    </lineage>
</organism>
<feature type="compositionally biased region" description="Basic and acidic residues" evidence="1">
    <location>
        <begin position="33"/>
        <end position="43"/>
    </location>
</feature>
<evidence type="ECO:0000256" key="2">
    <source>
        <dbReference type="SAM" id="SignalP"/>
    </source>
</evidence>
<comment type="caution">
    <text evidence="3">The sequence shown here is derived from an EMBL/GenBank/DDBJ whole genome shotgun (WGS) entry which is preliminary data.</text>
</comment>
<dbReference type="PROSITE" id="PS51257">
    <property type="entry name" value="PROKAR_LIPOPROTEIN"/>
    <property type="match status" value="1"/>
</dbReference>
<reference evidence="3" key="1">
    <citation type="submission" date="2024-01" db="EMBL/GenBank/DDBJ databases">
        <title>Genome sequence of Mycoplasma ciconiae type strain DSM 25251.</title>
        <authorList>
            <person name="Spergser J."/>
        </authorList>
    </citation>
    <scope>NUCLEOTIDE SEQUENCE [LARGE SCALE GENOMIC DNA]</scope>
    <source>
        <strain evidence="3">DSM 25251</strain>
    </source>
</reference>